<keyword evidence="4" id="KW-1185">Reference proteome</keyword>
<dbReference type="Proteomes" id="UP001222027">
    <property type="component" value="Unassembled WGS sequence"/>
</dbReference>
<organism evidence="3 4">
    <name type="scientific">Ensete ventricosum</name>
    <name type="common">Abyssinian banana</name>
    <name type="synonym">Musa ensete</name>
    <dbReference type="NCBI Taxonomy" id="4639"/>
    <lineage>
        <taxon>Eukaryota</taxon>
        <taxon>Viridiplantae</taxon>
        <taxon>Streptophyta</taxon>
        <taxon>Embryophyta</taxon>
        <taxon>Tracheophyta</taxon>
        <taxon>Spermatophyta</taxon>
        <taxon>Magnoliopsida</taxon>
        <taxon>Liliopsida</taxon>
        <taxon>Zingiberales</taxon>
        <taxon>Musaceae</taxon>
        <taxon>Ensete</taxon>
    </lineage>
</organism>
<dbReference type="SUPFAM" id="SSF81383">
    <property type="entry name" value="F-box domain"/>
    <property type="match status" value="1"/>
</dbReference>
<dbReference type="PANTHER" id="PTHR13318">
    <property type="entry name" value="PARTNER OF PAIRED, ISOFORM B-RELATED"/>
    <property type="match status" value="1"/>
</dbReference>
<feature type="domain" description="F-box" evidence="1">
    <location>
        <begin position="16"/>
        <end position="45"/>
    </location>
</feature>
<evidence type="ECO:0008006" key="5">
    <source>
        <dbReference type="Google" id="ProtNLM"/>
    </source>
</evidence>
<dbReference type="Gene3D" id="1.20.1280.50">
    <property type="match status" value="1"/>
</dbReference>
<dbReference type="InterPro" id="IPR036047">
    <property type="entry name" value="F-box-like_dom_sf"/>
</dbReference>
<feature type="domain" description="F-box/LRR-repeat protein 15-like leucin rich repeat" evidence="2">
    <location>
        <begin position="245"/>
        <end position="414"/>
    </location>
</feature>
<dbReference type="PANTHER" id="PTHR13318:SF92">
    <property type="entry name" value="F-BOX_LRR-REPEAT PROTEIN 8-RELATED"/>
    <property type="match status" value="1"/>
</dbReference>
<dbReference type="InterPro" id="IPR032675">
    <property type="entry name" value="LRR_dom_sf"/>
</dbReference>
<dbReference type="EMBL" id="JAQQAF010000009">
    <property type="protein sequence ID" value="KAJ8459024.1"/>
    <property type="molecule type" value="Genomic_DNA"/>
</dbReference>
<evidence type="ECO:0000259" key="2">
    <source>
        <dbReference type="Pfam" id="PF25372"/>
    </source>
</evidence>
<reference evidence="3 4" key="1">
    <citation type="submission" date="2022-12" db="EMBL/GenBank/DDBJ databases">
        <title>Chromosome-scale assembly of the Ensete ventricosum genome.</title>
        <authorList>
            <person name="Dussert Y."/>
            <person name="Stocks J."/>
            <person name="Wendawek A."/>
            <person name="Woldeyes F."/>
            <person name="Nichols R.A."/>
            <person name="Borrell J.S."/>
        </authorList>
    </citation>
    <scope>NUCLEOTIDE SEQUENCE [LARGE SCALE GENOMIC DNA]</scope>
    <source>
        <strain evidence="4">cv. Maze</strain>
        <tissue evidence="3">Seeds</tissue>
    </source>
</reference>
<proteinExistence type="predicted"/>
<dbReference type="InterPro" id="IPR001810">
    <property type="entry name" value="F-box_dom"/>
</dbReference>
<dbReference type="GO" id="GO:0031146">
    <property type="term" value="P:SCF-dependent proteasomal ubiquitin-dependent protein catabolic process"/>
    <property type="evidence" value="ECO:0007669"/>
    <property type="project" value="TreeGrafter"/>
</dbReference>
<dbReference type="SUPFAM" id="SSF52047">
    <property type="entry name" value="RNI-like"/>
    <property type="match status" value="1"/>
</dbReference>
<accession>A0AAV8PK52</accession>
<gene>
    <name evidence="3" type="ORF">OPV22_031950</name>
</gene>
<dbReference type="CDD" id="cd22159">
    <property type="entry name" value="F-box_AtTIR1-like"/>
    <property type="match status" value="1"/>
</dbReference>
<comment type="caution">
    <text evidence="3">The sequence shown here is derived from an EMBL/GenBank/DDBJ whole genome shotgun (WGS) entry which is preliminary data.</text>
</comment>
<dbReference type="Gene3D" id="3.80.10.10">
    <property type="entry name" value="Ribonuclease Inhibitor"/>
    <property type="match status" value="2"/>
</dbReference>
<dbReference type="FunFam" id="1.20.1280.50:FF:000023">
    <property type="entry name" value="F-box/LRR-repeat protein 4"/>
    <property type="match status" value="1"/>
</dbReference>
<dbReference type="Pfam" id="PF25372">
    <property type="entry name" value="DUF7885"/>
    <property type="match status" value="1"/>
</dbReference>
<evidence type="ECO:0000313" key="4">
    <source>
        <dbReference type="Proteomes" id="UP001222027"/>
    </source>
</evidence>
<dbReference type="FunFam" id="3.80.10.10:FF:000449">
    <property type="entry name" value="F-box protein SKIP2"/>
    <property type="match status" value="1"/>
</dbReference>
<dbReference type="AlphaFoldDB" id="A0AAV8PK52"/>
<dbReference type="InterPro" id="IPR006553">
    <property type="entry name" value="Leu-rich_rpt_Cys-con_subtyp"/>
</dbReference>
<sequence>MATAQTGGDRPCDHTLDLPDDCLILVFNSLGTGDRNRCSLVCRRWLVVEARSRRRLSLDAQAPLLDAAPGLLDRFDAVSSLALRCDRRSESIGDDALDLIGRCCSALARIKLRACRRVTDLGVSALAGYCPALRRFSCASCSFGPAGIEAILRGCPLLEDLSVKRLRGLANAAPEALRLPASSSALRSICLKELYNAQLFTPLIAGSPGLRTLKVIRCSGEWDLLLEEIAGRVPQIAEVHLEKLQVSDRGLLALSSCLALEVLHLVKTPECTDAGVAAVAERCRLLRKIHIDGWRMNRIGDFGLMAIARGCPELQELVLIGISPTGASMDHIASSCRGLERLALCGCETIGDAEIACIAAKCTALKKLCIKGCPVSDRGLEALAEGSPSLIKVKLKRCRGVTLEGVEWLMAARGGPLTVSLDAVELQEPDVSICETGIQESGIEELAGLTDDIAALDLPSSSNDQSTLSKSRDIGGVLFCCLKFVIADLGRHPKVWSFQTSP</sequence>
<evidence type="ECO:0000313" key="3">
    <source>
        <dbReference type="EMBL" id="KAJ8459024.1"/>
    </source>
</evidence>
<dbReference type="InterPro" id="IPR057207">
    <property type="entry name" value="FBXL15_LRR"/>
</dbReference>
<protein>
    <recommendedName>
        <fullName evidence="5">F-box domain-containing protein</fullName>
    </recommendedName>
</protein>
<dbReference type="SMART" id="SM00367">
    <property type="entry name" value="LRR_CC"/>
    <property type="match status" value="7"/>
</dbReference>
<name>A0AAV8PK52_ENSVE</name>
<evidence type="ECO:0000259" key="1">
    <source>
        <dbReference type="Pfam" id="PF00646"/>
    </source>
</evidence>
<dbReference type="Pfam" id="PF00646">
    <property type="entry name" value="F-box"/>
    <property type="match status" value="1"/>
</dbReference>
<dbReference type="GO" id="GO:0019005">
    <property type="term" value="C:SCF ubiquitin ligase complex"/>
    <property type="evidence" value="ECO:0007669"/>
    <property type="project" value="TreeGrafter"/>
</dbReference>